<dbReference type="OrthoDB" id="2634655at2"/>
<dbReference type="RefSeq" id="WP_089901154.1">
    <property type="nucleotide sequence ID" value="NZ_FOJG01000002.1"/>
</dbReference>
<evidence type="ECO:0000313" key="3">
    <source>
        <dbReference type="Proteomes" id="UP000199310"/>
    </source>
</evidence>
<feature type="chain" id="PRO_5011531886" description="3-keto-disaccharide hydrolase domain-containing protein" evidence="1">
    <location>
        <begin position="20"/>
        <end position="372"/>
    </location>
</feature>
<keyword evidence="3" id="KW-1185">Reference proteome</keyword>
<dbReference type="Proteomes" id="UP000199310">
    <property type="component" value="Unassembled WGS sequence"/>
</dbReference>
<dbReference type="AlphaFoldDB" id="A0A1I0SB09"/>
<sequence length="372" mass="41964">MTKTAAAYLLCLFPLWTMAQKRPTAIQVPLQASNWEFRPGGVEFTTYKSVPAMKILTTKDSAVLKQLDFTNGTIEYDMEPLDPYFTSFYFRRNSKAENECFYFRTAEAGKGDAVQYAPHLGGINLWDMLPEYQSATWFAKDQWNHVKLVISGKQMRVYVNDTIHPVLQVPRLEGNTTDGGLAFDGQAIIANLVVKPAQTEALSPDAGIDITDNDPRYLRQWQLSTPITTPVNLDFSLDWKPAKDAAWESIWAERKGLINLTRKFGGMADRARRIVWLKTNIHSTVAQVRQVSLGFSDEVWVFVNGNFAYVDKNLYSLPAMKQPDGRCSIDNASFSLPLKAGDNEVMIAVANNFYGWGIIARLDKFENLTFGK</sequence>
<organism evidence="2 3">
    <name type="scientific">Chitinophaga arvensicola</name>
    <dbReference type="NCBI Taxonomy" id="29529"/>
    <lineage>
        <taxon>Bacteria</taxon>
        <taxon>Pseudomonadati</taxon>
        <taxon>Bacteroidota</taxon>
        <taxon>Chitinophagia</taxon>
        <taxon>Chitinophagales</taxon>
        <taxon>Chitinophagaceae</taxon>
        <taxon>Chitinophaga</taxon>
    </lineage>
</organism>
<evidence type="ECO:0008006" key="4">
    <source>
        <dbReference type="Google" id="ProtNLM"/>
    </source>
</evidence>
<dbReference type="STRING" id="29529.SAMN04488122_5699"/>
<dbReference type="EMBL" id="FOJG01000002">
    <property type="protein sequence ID" value="SEW53820.1"/>
    <property type="molecule type" value="Genomic_DNA"/>
</dbReference>
<keyword evidence="1" id="KW-0732">Signal</keyword>
<name>A0A1I0SB09_9BACT</name>
<proteinExistence type="predicted"/>
<gene>
    <name evidence="2" type="ORF">SAMN04488122_5699</name>
</gene>
<feature type="signal peptide" evidence="1">
    <location>
        <begin position="1"/>
        <end position="19"/>
    </location>
</feature>
<dbReference type="Gene3D" id="2.60.120.560">
    <property type="entry name" value="Exo-inulinase, domain 1"/>
    <property type="match status" value="1"/>
</dbReference>
<evidence type="ECO:0000313" key="2">
    <source>
        <dbReference type="EMBL" id="SEW53820.1"/>
    </source>
</evidence>
<protein>
    <recommendedName>
        <fullName evidence="4">3-keto-disaccharide hydrolase domain-containing protein</fullName>
    </recommendedName>
</protein>
<reference evidence="3" key="1">
    <citation type="submission" date="2016-10" db="EMBL/GenBank/DDBJ databases">
        <authorList>
            <person name="Varghese N."/>
            <person name="Submissions S."/>
        </authorList>
    </citation>
    <scope>NUCLEOTIDE SEQUENCE [LARGE SCALE GENOMIC DNA]</scope>
    <source>
        <strain evidence="3">DSM 3695</strain>
    </source>
</reference>
<evidence type="ECO:0000256" key="1">
    <source>
        <dbReference type="SAM" id="SignalP"/>
    </source>
</evidence>
<accession>A0A1I0SB09</accession>